<sequence>MAEKVAESQLPAEEFLAELRKSMKTESEDHSGYIYNFYNIYIIYNFYQKKIQKFSLFKEFS</sequence>
<dbReference type="Proteomes" id="UP000249375">
    <property type="component" value="Chromosome"/>
</dbReference>
<proteinExistence type="predicted"/>
<name>A0A5P8E5D8_9BACT</name>
<organism evidence="1 2">
    <name type="scientific">Pseudoprevotella muciniphila</name>
    <dbReference type="NCBI Taxonomy" id="2133944"/>
    <lineage>
        <taxon>Bacteria</taxon>
        <taxon>Pseudomonadati</taxon>
        <taxon>Bacteroidota</taxon>
        <taxon>Bacteroidia</taxon>
        <taxon>Bacteroidales</taxon>
        <taxon>Prevotellaceae</taxon>
        <taxon>Pseudoprevotella</taxon>
    </lineage>
</organism>
<dbReference type="AlphaFoldDB" id="A0A5P8E5D8"/>
<accession>A0A5P8E5D8</accession>
<evidence type="ECO:0000313" key="1">
    <source>
        <dbReference type="EMBL" id="QFQ12223.1"/>
    </source>
</evidence>
<reference evidence="1 2" key="1">
    <citation type="submission" date="2018-11" db="EMBL/GenBank/DDBJ databases">
        <authorList>
            <person name="Na S.W."/>
            <person name="Baik M."/>
        </authorList>
    </citation>
    <scope>NUCLEOTIDE SEQUENCE [LARGE SCALE GENOMIC DNA]</scope>
    <source>
        <strain evidence="1 2">E39</strain>
    </source>
</reference>
<dbReference type="EMBL" id="CP033459">
    <property type="protein sequence ID" value="QFQ12223.1"/>
    <property type="molecule type" value="Genomic_DNA"/>
</dbReference>
<evidence type="ECO:0000313" key="2">
    <source>
        <dbReference type="Proteomes" id="UP000249375"/>
    </source>
</evidence>
<keyword evidence="2" id="KW-1185">Reference proteome</keyword>
<dbReference type="KEGG" id="alq:C7Y71_003855"/>
<protein>
    <submittedName>
        <fullName evidence="1">Uncharacterized protein</fullName>
    </submittedName>
</protein>
<gene>
    <name evidence="1" type="ORF">C7Y71_003855</name>
</gene>